<keyword evidence="9 10" id="KW-0472">Membrane</keyword>
<evidence type="ECO:0000256" key="2">
    <source>
        <dbReference type="ARBA" id="ARBA00004382"/>
    </source>
</evidence>
<keyword evidence="8 10" id="KW-0186">Copper</keyword>
<keyword evidence="5 10" id="KW-0812">Transmembrane</keyword>
<dbReference type="SUPFAM" id="SSF110111">
    <property type="entry name" value="Ctag/Cox11"/>
    <property type="match status" value="1"/>
</dbReference>
<dbReference type="PIRSF" id="PIRSF005413">
    <property type="entry name" value="COX11"/>
    <property type="match status" value="1"/>
</dbReference>
<evidence type="ECO:0000256" key="9">
    <source>
        <dbReference type="ARBA" id="ARBA00023136"/>
    </source>
</evidence>
<dbReference type="Gene3D" id="2.60.370.10">
    <property type="entry name" value="Ctag/Cox11"/>
    <property type="match status" value="1"/>
</dbReference>
<comment type="caution">
    <text evidence="11">The sequence shown here is derived from an EMBL/GenBank/DDBJ whole genome shotgun (WGS) entry which is preliminary data.</text>
</comment>
<evidence type="ECO:0000256" key="7">
    <source>
        <dbReference type="ARBA" id="ARBA00022989"/>
    </source>
</evidence>
<comment type="subcellular location">
    <subcellularLocation>
        <location evidence="2 10">Cell inner membrane</location>
        <topology evidence="2 10">Single-pass type II membrane protein</topology>
        <orientation evidence="2 10">Periplasmic side</orientation>
    </subcellularLocation>
</comment>
<dbReference type="GO" id="GO:0008535">
    <property type="term" value="P:respiratory chain complex IV assembly"/>
    <property type="evidence" value="ECO:0007669"/>
    <property type="project" value="UniProtKB-UniRule"/>
</dbReference>
<feature type="topological domain" description="Cytoplasmic" evidence="10">
    <location>
        <begin position="1"/>
        <end position="11"/>
    </location>
</feature>
<dbReference type="HAMAP" id="MF_00155">
    <property type="entry name" value="CtaG"/>
    <property type="match status" value="1"/>
</dbReference>
<dbReference type="PANTHER" id="PTHR21320:SF3">
    <property type="entry name" value="CYTOCHROME C OXIDASE ASSEMBLY PROTEIN COX11, MITOCHONDRIAL-RELATED"/>
    <property type="match status" value="1"/>
</dbReference>
<keyword evidence="10" id="KW-1003">Cell membrane</keyword>
<keyword evidence="12" id="KW-1185">Reference proteome</keyword>
<dbReference type="InterPro" id="IPR007533">
    <property type="entry name" value="Cyt_c_oxidase_assmbl_CtaG"/>
</dbReference>
<dbReference type="AlphaFoldDB" id="A0A4R5QFU1"/>
<sequence length="209" mass="22321">MEQTRAEALQRRNRRTAIGVGAFVCGMLGLAYASVPLYDMFCRATGYGGTVQVGGPAAPGAAKDMPARVVTIRFNANTAPGLPWRFAPSQGPMQLRLGEEGMAFYQASNTAVAPVTGVATYNVTPATVGKYFHKTACFCFEQQTLEPGQQVDMPLAFWVDPQMAKDPATRDIHTITISYSFFRSLDDADRSGALANAGPHVGAAPRATP</sequence>
<dbReference type="Proteomes" id="UP000295096">
    <property type="component" value="Unassembled WGS sequence"/>
</dbReference>
<dbReference type="Pfam" id="PF04442">
    <property type="entry name" value="CtaG_Cox11"/>
    <property type="match status" value="1"/>
</dbReference>
<evidence type="ECO:0000256" key="4">
    <source>
        <dbReference type="ARBA" id="ARBA00015384"/>
    </source>
</evidence>
<keyword evidence="6 10" id="KW-0735">Signal-anchor</keyword>
<dbReference type="GO" id="GO:0005507">
    <property type="term" value="F:copper ion binding"/>
    <property type="evidence" value="ECO:0007669"/>
    <property type="project" value="InterPro"/>
</dbReference>
<evidence type="ECO:0000256" key="5">
    <source>
        <dbReference type="ARBA" id="ARBA00022692"/>
    </source>
</evidence>
<protein>
    <recommendedName>
        <fullName evidence="4 10">Cytochrome c oxidase assembly protein CtaG</fullName>
    </recommendedName>
</protein>
<evidence type="ECO:0000256" key="10">
    <source>
        <dbReference type="HAMAP-Rule" id="MF_00155"/>
    </source>
</evidence>
<evidence type="ECO:0000256" key="6">
    <source>
        <dbReference type="ARBA" id="ARBA00022968"/>
    </source>
</evidence>
<keyword evidence="10" id="KW-0997">Cell inner membrane</keyword>
<evidence type="ECO:0000313" key="12">
    <source>
        <dbReference type="Proteomes" id="UP000295096"/>
    </source>
</evidence>
<dbReference type="PANTHER" id="PTHR21320">
    <property type="entry name" value="CYTOCHROME C OXIDASE ASSEMBLY PROTEIN COX11-RELATED"/>
    <property type="match status" value="1"/>
</dbReference>
<organism evidence="11 12">
    <name type="scientific">Dankookia rubra</name>
    <dbReference type="NCBI Taxonomy" id="1442381"/>
    <lineage>
        <taxon>Bacteria</taxon>
        <taxon>Pseudomonadati</taxon>
        <taxon>Pseudomonadota</taxon>
        <taxon>Alphaproteobacteria</taxon>
        <taxon>Acetobacterales</taxon>
        <taxon>Roseomonadaceae</taxon>
        <taxon>Dankookia</taxon>
    </lineage>
</organism>
<dbReference type="InterPro" id="IPR023471">
    <property type="entry name" value="CtaG/Cox11_dom_sf"/>
</dbReference>
<gene>
    <name evidence="10" type="primary">ctaG</name>
    <name evidence="11" type="ORF">E2C06_16365</name>
</gene>
<evidence type="ECO:0000256" key="3">
    <source>
        <dbReference type="ARBA" id="ARBA00009620"/>
    </source>
</evidence>
<dbReference type="FunFam" id="2.60.370.10:FF:000001">
    <property type="entry name" value="COX11 cytochrome c oxidase assembly homolog"/>
    <property type="match status" value="1"/>
</dbReference>
<dbReference type="NCBIfam" id="NF003465">
    <property type="entry name" value="PRK05089.1"/>
    <property type="match status" value="1"/>
</dbReference>
<feature type="topological domain" description="Periplasmic" evidence="10">
    <location>
        <begin position="35"/>
        <end position="209"/>
    </location>
</feature>
<comment type="function">
    <text evidence="1 10">Exerts its effect at some terminal stage of cytochrome c oxidase synthesis, probably by being involved in the insertion of the copper B into subunit I.</text>
</comment>
<comment type="similarity">
    <text evidence="3 10">Belongs to the COX11/CtaG family.</text>
</comment>
<evidence type="ECO:0000256" key="1">
    <source>
        <dbReference type="ARBA" id="ARBA00004007"/>
    </source>
</evidence>
<proteinExistence type="inferred from homology"/>
<keyword evidence="7 10" id="KW-1133">Transmembrane helix</keyword>
<dbReference type="GO" id="GO:0005886">
    <property type="term" value="C:plasma membrane"/>
    <property type="evidence" value="ECO:0007669"/>
    <property type="project" value="UniProtKB-SubCell"/>
</dbReference>
<dbReference type="EMBL" id="SMSJ01000020">
    <property type="protein sequence ID" value="TDH61568.1"/>
    <property type="molecule type" value="Genomic_DNA"/>
</dbReference>
<evidence type="ECO:0000256" key="8">
    <source>
        <dbReference type="ARBA" id="ARBA00023008"/>
    </source>
</evidence>
<accession>A0A4R5QFU1</accession>
<name>A0A4R5QFU1_9PROT</name>
<evidence type="ECO:0000313" key="11">
    <source>
        <dbReference type="EMBL" id="TDH61568.1"/>
    </source>
</evidence>
<reference evidence="11 12" key="1">
    <citation type="journal article" date="2016" name="J. Microbiol.">
        <title>Dankookia rubra gen. nov., sp. nov., an alphaproteobacterium isolated from sediment of a shallow stream.</title>
        <authorList>
            <person name="Kim W.H."/>
            <person name="Kim D.H."/>
            <person name="Kang K."/>
            <person name="Ahn T.Y."/>
        </authorList>
    </citation>
    <scope>NUCLEOTIDE SEQUENCE [LARGE SCALE GENOMIC DNA]</scope>
    <source>
        <strain evidence="11 12">JCM30602</strain>
    </source>
</reference>
<dbReference type="OrthoDB" id="9804841at2"/>